<evidence type="ECO:0000259" key="9">
    <source>
        <dbReference type="Pfam" id="PF26540"/>
    </source>
</evidence>
<evidence type="ECO:0000313" key="11">
    <source>
        <dbReference type="Proteomes" id="UP000178724"/>
    </source>
</evidence>
<dbReference type="PIRSF" id="PIRSF004640">
    <property type="entry name" value="IspG"/>
    <property type="match status" value="1"/>
</dbReference>
<dbReference type="GO" id="GO:0046429">
    <property type="term" value="F:4-hydroxy-3-methylbut-2-en-1-yl diphosphate synthase activity (ferredoxin)"/>
    <property type="evidence" value="ECO:0007669"/>
    <property type="project" value="UniProtKB-UniRule"/>
</dbReference>
<dbReference type="EC" id="1.17.7.3" evidence="7"/>
<comment type="pathway">
    <text evidence="7">Isoprenoid biosynthesis; isopentenyl diphosphate biosynthesis via DXP pathway; isopentenyl diphosphate from 1-deoxy-D-xylulose 5-phosphate: step 5/6.</text>
</comment>
<dbReference type="InterPro" id="IPR058579">
    <property type="entry name" value="IspG_C"/>
</dbReference>
<dbReference type="Gene3D" id="3.30.413.10">
    <property type="entry name" value="Sulfite Reductase Hemoprotein, domain 1"/>
    <property type="match status" value="1"/>
</dbReference>
<dbReference type="GO" id="GO:0005506">
    <property type="term" value="F:iron ion binding"/>
    <property type="evidence" value="ECO:0007669"/>
    <property type="project" value="InterPro"/>
</dbReference>
<comment type="similarity">
    <text evidence="7">Belongs to the IspG family.</text>
</comment>
<dbReference type="InterPro" id="IPR011005">
    <property type="entry name" value="Dihydropteroate_synth-like_sf"/>
</dbReference>
<dbReference type="PANTHER" id="PTHR30454:SF0">
    <property type="entry name" value="4-HYDROXY-3-METHYLBUT-2-EN-1-YL DIPHOSPHATE SYNTHASE (FERREDOXIN), CHLOROPLASTIC"/>
    <property type="match status" value="1"/>
</dbReference>
<keyword evidence="2 7" id="KW-0479">Metal-binding</keyword>
<comment type="caution">
    <text evidence="10">The sequence shown here is derived from an EMBL/GenBank/DDBJ whole genome shotgun (WGS) entry which is preliminary data.</text>
</comment>
<dbReference type="InterPro" id="IPR058578">
    <property type="entry name" value="IspG_TIM"/>
</dbReference>
<feature type="binding site" evidence="7">
    <location>
        <position position="270"/>
    </location>
    <ligand>
        <name>[4Fe-4S] cluster</name>
        <dbReference type="ChEBI" id="CHEBI:49883"/>
    </ligand>
</feature>
<dbReference type="PANTHER" id="PTHR30454">
    <property type="entry name" value="4-HYDROXY-3-METHYLBUT-2-EN-1-YL DIPHOSPHATE SYNTHASE"/>
    <property type="match status" value="1"/>
</dbReference>
<keyword evidence="5 7" id="KW-0411">Iron-sulfur</keyword>
<evidence type="ECO:0000256" key="2">
    <source>
        <dbReference type="ARBA" id="ARBA00022723"/>
    </source>
</evidence>
<evidence type="ECO:0000313" key="10">
    <source>
        <dbReference type="EMBL" id="OGB89119.1"/>
    </source>
</evidence>
<name>A0A1F4PZQ2_UNCSA</name>
<evidence type="ECO:0000256" key="6">
    <source>
        <dbReference type="ARBA" id="ARBA00023229"/>
    </source>
</evidence>
<comment type="cofactor">
    <cofactor evidence="7">
        <name>[4Fe-4S] cluster</name>
        <dbReference type="ChEBI" id="CHEBI:49883"/>
    </cofactor>
    <text evidence="7">Binds 1 [4Fe-4S] cluster.</text>
</comment>
<keyword evidence="3 7" id="KW-0560">Oxidoreductase</keyword>
<dbReference type="GO" id="GO:0141197">
    <property type="term" value="F:4-hydroxy-3-methylbut-2-enyl-diphosphate synthase activity (flavodoxin)"/>
    <property type="evidence" value="ECO:0007669"/>
    <property type="project" value="UniProtKB-EC"/>
</dbReference>
<keyword evidence="6 7" id="KW-0414">Isoprene biosynthesis</keyword>
<feature type="domain" description="IspG TIM-barrel" evidence="8">
    <location>
        <begin position="8"/>
        <end position="248"/>
    </location>
</feature>
<comment type="catalytic activity">
    <reaction evidence="7">
        <text>(2E)-4-hydroxy-3-methylbut-2-enyl diphosphate + oxidized [flavodoxin] + H2O + 2 H(+) = 2-C-methyl-D-erythritol 2,4-cyclic diphosphate + reduced [flavodoxin]</text>
        <dbReference type="Rhea" id="RHEA:43604"/>
        <dbReference type="Rhea" id="RHEA-COMP:10622"/>
        <dbReference type="Rhea" id="RHEA-COMP:10623"/>
        <dbReference type="ChEBI" id="CHEBI:15377"/>
        <dbReference type="ChEBI" id="CHEBI:15378"/>
        <dbReference type="ChEBI" id="CHEBI:57618"/>
        <dbReference type="ChEBI" id="CHEBI:58210"/>
        <dbReference type="ChEBI" id="CHEBI:58483"/>
        <dbReference type="ChEBI" id="CHEBI:128753"/>
        <dbReference type="EC" id="1.17.7.3"/>
    </reaction>
</comment>
<evidence type="ECO:0000256" key="3">
    <source>
        <dbReference type="ARBA" id="ARBA00023002"/>
    </source>
</evidence>
<dbReference type="GO" id="GO:0051539">
    <property type="term" value="F:4 iron, 4 sulfur cluster binding"/>
    <property type="evidence" value="ECO:0007669"/>
    <property type="project" value="UniProtKB-UniRule"/>
</dbReference>
<dbReference type="GO" id="GO:0016114">
    <property type="term" value="P:terpenoid biosynthetic process"/>
    <property type="evidence" value="ECO:0007669"/>
    <property type="project" value="InterPro"/>
</dbReference>
<dbReference type="Gene3D" id="3.20.20.20">
    <property type="entry name" value="Dihydropteroate synthase-like"/>
    <property type="match status" value="1"/>
</dbReference>
<organism evidence="10 11">
    <name type="scientific">candidate division WOR-1 bacterium RIFCSPHIGHO2_01_FULL_53_15</name>
    <dbReference type="NCBI Taxonomy" id="1802564"/>
    <lineage>
        <taxon>Bacteria</taxon>
        <taxon>Bacillati</taxon>
        <taxon>Saganbacteria</taxon>
    </lineage>
</organism>
<reference evidence="10 11" key="1">
    <citation type="journal article" date="2016" name="Nat. Commun.">
        <title>Thousands of microbial genomes shed light on interconnected biogeochemical processes in an aquifer system.</title>
        <authorList>
            <person name="Anantharaman K."/>
            <person name="Brown C.T."/>
            <person name="Hug L.A."/>
            <person name="Sharon I."/>
            <person name="Castelle C.J."/>
            <person name="Probst A.J."/>
            <person name="Thomas B.C."/>
            <person name="Singh A."/>
            <person name="Wilkins M.J."/>
            <person name="Karaoz U."/>
            <person name="Brodie E.L."/>
            <person name="Williams K.H."/>
            <person name="Hubbard S.S."/>
            <person name="Banfield J.F."/>
        </authorList>
    </citation>
    <scope>NUCLEOTIDE SEQUENCE [LARGE SCALE GENOMIC DNA]</scope>
</reference>
<dbReference type="SUPFAM" id="SSF51717">
    <property type="entry name" value="Dihydropteroate synthetase-like"/>
    <property type="match status" value="1"/>
</dbReference>
<feature type="domain" description="IspG C-terminal" evidence="9">
    <location>
        <begin position="264"/>
        <end position="350"/>
    </location>
</feature>
<dbReference type="SUPFAM" id="SSF56014">
    <property type="entry name" value="Nitrite and sulphite reductase 4Fe-4S domain-like"/>
    <property type="match status" value="1"/>
</dbReference>
<dbReference type="AlphaFoldDB" id="A0A1F4PZQ2"/>
<dbReference type="InterPro" id="IPR016425">
    <property type="entry name" value="IspG_bac"/>
</dbReference>
<dbReference type="Proteomes" id="UP000178724">
    <property type="component" value="Unassembled WGS sequence"/>
</dbReference>
<gene>
    <name evidence="7" type="primary">ispG</name>
    <name evidence="10" type="ORF">A2625_02220</name>
</gene>
<dbReference type="GO" id="GO:0019288">
    <property type="term" value="P:isopentenyl diphosphate biosynthetic process, methylerythritol 4-phosphate pathway"/>
    <property type="evidence" value="ECO:0007669"/>
    <property type="project" value="UniProtKB-UniRule"/>
</dbReference>
<feature type="binding site" evidence="7">
    <location>
        <position position="309"/>
    </location>
    <ligand>
        <name>[4Fe-4S] cluster</name>
        <dbReference type="ChEBI" id="CHEBI:49883"/>
    </ligand>
</feature>
<evidence type="ECO:0000256" key="7">
    <source>
        <dbReference type="HAMAP-Rule" id="MF_00159"/>
    </source>
</evidence>
<evidence type="ECO:0000259" key="8">
    <source>
        <dbReference type="Pfam" id="PF04551"/>
    </source>
</evidence>
<sequence>MLTKRNKTKKVKIGKLKIGGGNPIAVQSMTKTETSDIDATVRQINELEKAGCQIVRCAVPDKESALALKEIKRQINIPLVADIHFNHEHAILAAKAGVDKLRINPGNIGGIEKIKAVVAAAKDHGIPIRVGVNSGSLEKEIKKKAGGHVTAEGLVKSALKNVKTLEDLDFRDIVISIKATSVPITIQAYEMIAKKTDHPLHVGITEAGIPRVGIVRSAAGLGAILAAGLGDTIRVSLTGEPVQEVWTAYEILKSLELTSHGVTIISCPTCGRADIDVEKIAAEIEERTRNIKQPLKIAIMGCEVNGPGEAADADVGLAAGNGVGLIFREGEVVRKVPEAEMVDALMDEIESMAIE</sequence>
<dbReference type="FunFam" id="3.20.20.20:FF:000001">
    <property type="entry name" value="4-hydroxy-3-methylbut-2-en-1-yl diphosphate synthase (flavodoxin)"/>
    <property type="match status" value="1"/>
</dbReference>
<dbReference type="NCBIfam" id="TIGR00612">
    <property type="entry name" value="ispG_gcpE"/>
    <property type="match status" value="1"/>
</dbReference>
<dbReference type="InterPro" id="IPR045854">
    <property type="entry name" value="NO2/SO3_Rdtase_4Fe4S_sf"/>
</dbReference>
<feature type="binding site" evidence="7">
    <location>
        <position position="267"/>
    </location>
    <ligand>
        <name>[4Fe-4S] cluster</name>
        <dbReference type="ChEBI" id="CHEBI:49883"/>
    </ligand>
</feature>
<evidence type="ECO:0000256" key="5">
    <source>
        <dbReference type="ARBA" id="ARBA00023014"/>
    </source>
</evidence>
<dbReference type="InterPro" id="IPR004588">
    <property type="entry name" value="IspG_bac-typ"/>
</dbReference>
<evidence type="ECO:0000256" key="4">
    <source>
        <dbReference type="ARBA" id="ARBA00023004"/>
    </source>
</evidence>
<comment type="function">
    <text evidence="7">Converts 2C-methyl-D-erythritol 2,4-cyclodiphosphate (ME-2,4cPP) into 1-hydroxy-2-methyl-2-(E)-butenyl 4-diphosphate.</text>
</comment>
<dbReference type="EMBL" id="METM01000029">
    <property type="protein sequence ID" value="OGB89119.1"/>
    <property type="molecule type" value="Genomic_DNA"/>
</dbReference>
<accession>A0A1F4PZQ2</accession>
<dbReference type="UniPathway" id="UPA00056">
    <property type="reaction ID" value="UER00096"/>
</dbReference>
<evidence type="ECO:0000256" key="1">
    <source>
        <dbReference type="ARBA" id="ARBA00022485"/>
    </source>
</evidence>
<keyword evidence="4 7" id="KW-0408">Iron</keyword>
<dbReference type="NCBIfam" id="NF001540">
    <property type="entry name" value="PRK00366.1"/>
    <property type="match status" value="1"/>
</dbReference>
<dbReference type="Pfam" id="PF26540">
    <property type="entry name" value="GcpE_C"/>
    <property type="match status" value="1"/>
</dbReference>
<dbReference type="HAMAP" id="MF_00159">
    <property type="entry name" value="IspG"/>
    <property type="match status" value="1"/>
</dbReference>
<dbReference type="Pfam" id="PF04551">
    <property type="entry name" value="GcpE"/>
    <property type="match status" value="1"/>
</dbReference>
<proteinExistence type="inferred from homology"/>
<feature type="binding site" evidence="7">
    <location>
        <position position="302"/>
    </location>
    <ligand>
        <name>[4Fe-4S] cluster</name>
        <dbReference type="ChEBI" id="CHEBI:49883"/>
    </ligand>
</feature>
<protein>
    <recommendedName>
        <fullName evidence="7">4-hydroxy-3-methylbut-2-en-1-yl diphosphate synthase (flavodoxin)</fullName>
        <ecNumber evidence="7">1.17.7.3</ecNumber>
    </recommendedName>
    <alternativeName>
        <fullName evidence="7">1-hydroxy-2-methyl-2-(E)-butenyl 4-diphosphate synthase</fullName>
    </alternativeName>
</protein>
<keyword evidence="1 7" id="KW-0004">4Fe-4S</keyword>